<dbReference type="EMBL" id="WGGD01000005">
    <property type="protein sequence ID" value="MUN29675.1"/>
    <property type="molecule type" value="Genomic_DNA"/>
</dbReference>
<evidence type="ECO:0000313" key="1">
    <source>
        <dbReference type="EMBL" id="MUN29675.1"/>
    </source>
</evidence>
<sequence length="86" mass="9885">MEIDSKMQELLDKGLLCLKGKYSSIVIRKSKTGYTIELRLPEKDAVRTEYILTDREGVIKYLKDMTGYSIVDLNEAKNVKPLSSWL</sequence>
<dbReference type="RefSeq" id="WP_054838672.1">
    <property type="nucleotide sequence ID" value="NZ_BBBY01000015.1"/>
</dbReference>
<comment type="caution">
    <text evidence="1">The sequence shown here is derived from an EMBL/GenBank/DDBJ whole genome shotgun (WGS) entry which is preliminary data.</text>
</comment>
<dbReference type="OrthoDB" id="376298at2157"/>
<accession>A0A6A9QQU9</accession>
<organism evidence="1 2">
    <name type="scientific">Sulfuracidifex metallicus DSM 6482 = JCM 9184</name>
    <dbReference type="NCBI Taxonomy" id="523847"/>
    <lineage>
        <taxon>Archaea</taxon>
        <taxon>Thermoproteota</taxon>
        <taxon>Thermoprotei</taxon>
        <taxon>Sulfolobales</taxon>
        <taxon>Sulfolobaceae</taxon>
        <taxon>Sulfuracidifex</taxon>
    </lineage>
</organism>
<evidence type="ECO:0000313" key="2">
    <source>
        <dbReference type="Proteomes" id="UP000470772"/>
    </source>
</evidence>
<proteinExistence type="predicted"/>
<keyword evidence="2" id="KW-1185">Reference proteome</keyword>
<gene>
    <name evidence="1" type="ORF">GC250_09560</name>
</gene>
<protein>
    <submittedName>
        <fullName evidence="1">Uncharacterized protein</fullName>
    </submittedName>
</protein>
<dbReference type="Proteomes" id="UP000470772">
    <property type="component" value="Unassembled WGS sequence"/>
</dbReference>
<dbReference type="AlphaFoldDB" id="A0A6A9QQU9"/>
<name>A0A6A9QQU9_SULME</name>
<reference evidence="1 2" key="1">
    <citation type="submission" date="2019-10" db="EMBL/GenBank/DDBJ databases">
        <title>Sequencing and Assembly of Multiple Reported Metal-Biooxidizing Members of the Extremely Thermoacidophilic Archaeal Family Sulfolobaceae.</title>
        <authorList>
            <person name="Counts J.A."/>
            <person name="Kelly R.M."/>
        </authorList>
    </citation>
    <scope>NUCLEOTIDE SEQUENCE [LARGE SCALE GENOMIC DNA]</scope>
    <source>
        <strain evidence="1 2">DSM 6482</strain>
    </source>
</reference>